<dbReference type="Proteomes" id="UP000183208">
    <property type="component" value="Unassembled WGS sequence"/>
</dbReference>
<proteinExistence type="predicted"/>
<evidence type="ECO:0000313" key="1">
    <source>
        <dbReference type="EMBL" id="SEE50792.1"/>
    </source>
</evidence>
<sequence>MPMNEPENFSYLIDDPVFWSLLMKRLSGGVDAKHDAAVIQSLCDTLRIPKKLVLAQLMYLHPPARGTH</sequence>
<organism evidence="1 2">
    <name type="scientific">Bradyrhizobium lablabi</name>
    <dbReference type="NCBI Taxonomy" id="722472"/>
    <lineage>
        <taxon>Bacteria</taxon>
        <taxon>Pseudomonadati</taxon>
        <taxon>Pseudomonadota</taxon>
        <taxon>Alphaproteobacteria</taxon>
        <taxon>Hyphomicrobiales</taxon>
        <taxon>Nitrobacteraceae</taxon>
        <taxon>Bradyrhizobium</taxon>
    </lineage>
</organism>
<evidence type="ECO:0000313" key="2">
    <source>
        <dbReference type="Proteomes" id="UP000183208"/>
    </source>
</evidence>
<dbReference type="AlphaFoldDB" id="A0A1H5JE65"/>
<name>A0A1H5JE65_9BRAD</name>
<dbReference type="EMBL" id="FNTI01000001">
    <property type="protein sequence ID" value="SEE50792.1"/>
    <property type="molecule type" value="Genomic_DNA"/>
</dbReference>
<accession>A0A1H5JE65</accession>
<gene>
    <name evidence="1" type="ORF">SAMN05444171_7781</name>
</gene>
<reference evidence="1 2" key="1">
    <citation type="submission" date="2016-10" db="EMBL/GenBank/DDBJ databases">
        <authorList>
            <person name="de Groot N.N."/>
        </authorList>
    </citation>
    <scope>NUCLEOTIDE SEQUENCE [LARGE SCALE GENOMIC DNA]</scope>
    <source>
        <strain evidence="1 2">GAS522</strain>
    </source>
</reference>
<protein>
    <submittedName>
        <fullName evidence="1">Uncharacterized protein</fullName>
    </submittedName>
</protein>